<feature type="region of interest" description="Disordered" evidence="1">
    <location>
        <begin position="76"/>
        <end position="97"/>
    </location>
</feature>
<reference evidence="3 4" key="1">
    <citation type="journal article" date="2017" name="Curr. Biol.">
        <title>The Evolution of Venom by Co-option of Single-Copy Genes.</title>
        <authorList>
            <person name="Martinson E.O."/>
            <person name="Mrinalini"/>
            <person name="Kelkar Y.D."/>
            <person name="Chang C.H."/>
            <person name="Werren J.H."/>
        </authorList>
    </citation>
    <scope>NUCLEOTIDE SEQUENCE [LARGE SCALE GENOMIC DNA]</scope>
    <source>
        <strain evidence="3 4">Alberta</strain>
        <tissue evidence="3">Whole body</tissue>
    </source>
</reference>
<name>A0A232FH55_9HYME</name>
<dbReference type="Proteomes" id="UP000215335">
    <property type="component" value="Unassembled WGS sequence"/>
</dbReference>
<accession>A0A232FH55</accession>
<feature type="chain" id="PRO_5012036933" evidence="2">
    <location>
        <begin position="19"/>
        <end position="97"/>
    </location>
</feature>
<protein>
    <submittedName>
        <fullName evidence="3">Uncharacterized protein</fullName>
    </submittedName>
</protein>
<sequence>MKMTLAFCLLALMCIASAEIETCSDVSSCSESLKSRCNEMSESLKESGSDQKLALACKNGVCMCNIEFVKNVAMNPANVEKEKEDEEGKEVENTEAP</sequence>
<feature type="signal peptide" evidence="2">
    <location>
        <begin position="1"/>
        <end position="18"/>
    </location>
</feature>
<evidence type="ECO:0000313" key="3">
    <source>
        <dbReference type="EMBL" id="OXU29779.1"/>
    </source>
</evidence>
<gene>
    <name evidence="3" type="ORF">TSAR_006948</name>
</gene>
<keyword evidence="2" id="KW-0732">Signal</keyword>
<comment type="caution">
    <text evidence="3">The sequence shown here is derived from an EMBL/GenBank/DDBJ whole genome shotgun (WGS) entry which is preliminary data.</text>
</comment>
<organism evidence="3 4">
    <name type="scientific">Trichomalopsis sarcophagae</name>
    <dbReference type="NCBI Taxonomy" id="543379"/>
    <lineage>
        <taxon>Eukaryota</taxon>
        <taxon>Metazoa</taxon>
        <taxon>Ecdysozoa</taxon>
        <taxon>Arthropoda</taxon>
        <taxon>Hexapoda</taxon>
        <taxon>Insecta</taxon>
        <taxon>Pterygota</taxon>
        <taxon>Neoptera</taxon>
        <taxon>Endopterygota</taxon>
        <taxon>Hymenoptera</taxon>
        <taxon>Apocrita</taxon>
        <taxon>Proctotrupomorpha</taxon>
        <taxon>Chalcidoidea</taxon>
        <taxon>Pteromalidae</taxon>
        <taxon>Pteromalinae</taxon>
        <taxon>Trichomalopsis</taxon>
    </lineage>
</organism>
<proteinExistence type="predicted"/>
<evidence type="ECO:0000313" key="4">
    <source>
        <dbReference type="Proteomes" id="UP000215335"/>
    </source>
</evidence>
<dbReference type="AlphaFoldDB" id="A0A232FH55"/>
<evidence type="ECO:0000256" key="1">
    <source>
        <dbReference type="SAM" id="MobiDB-lite"/>
    </source>
</evidence>
<evidence type="ECO:0000256" key="2">
    <source>
        <dbReference type="SAM" id="SignalP"/>
    </source>
</evidence>
<dbReference type="EMBL" id="NNAY01000239">
    <property type="protein sequence ID" value="OXU29779.1"/>
    <property type="molecule type" value="Genomic_DNA"/>
</dbReference>
<dbReference type="OrthoDB" id="10534550at2759"/>
<keyword evidence="4" id="KW-1185">Reference proteome</keyword>